<protein>
    <submittedName>
        <fullName evidence="11">C-type cytochrome domain-containing protein</fullName>
    </submittedName>
</protein>
<evidence type="ECO:0000256" key="4">
    <source>
        <dbReference type="ARBA" id="ARBA00023004"/>
    </source>
</evidence>
<keyword evidence="3" id="KW-0677">Repeat</keyword>
<keyword evidence="2 6" id="KW-0479">Metal-binding</keyword>
<dbReference type="InterPro" id="IPR001680">
    <property type="entry name" value="WD40_rpt"/>
</dbReference>
<accession>A0ABT7PLM9</accession>
<evidence type="ECO:0000256" key="3">
    <source>
        <dbReference type="ARBA" id="ARBA00022737"/>
    </source>
</evidence>
<dbReference type="EMBL" id="JASZZN010000012">
    <property type="protein sequence ID" value="MDM4017186.1"/>
    <property type="molecule type" value="Genomic_DNA"/>
</dbReference>
<name>A0ABT7PLM9_9BACT</name>
<dbReference type="PROSITE" id="PS50082">
    <property type="entry name" value="WD_REPEATS_2"/>
    <property type="match status" value="2"/>
</dbReference>
<feature type="repeat" description="WD" evidence="5">
    <location>
        <begin position="881"/>
        <end position="922"/>
    </location>
</feature>
<keyword evidence="12" id="KW-1185">Reference proteome</keyword>
<dbReference type="RefSeq" id="WP_289164649.1">
    <property type="nucleotide sequence ID" value="NZ_JASZZN010000012.1"/>
</dbReference>
<evidence type="ECO:0000256" key="9">
    <source>
        <dbReference type="SAM" id="SignalP"/>
    </source>
</evidence>
<feature type="coiled-coil region" evidence="7">
    <location>
        <begin position="468"/>
        <end position="495"/>
    </location>
</feature>
<feature type="compositionally biased region" description="Low complexity" evidence="8">
    <location>
        <begin position="593"/>
        <end position="609"/>
    </location>
</feature>
<dbReference type="PANTHER" id="PTHR22847">
    <property type="entry name" value="WD40 REPEAT PROTEIN"/>
    <property type="match status" value="1"/>
</dbReference>
<feature type="region of interest" description="Disordered" evidence="8">
    <location>
        <begin position="593"/>
        <end position="632"/>
    </location>
</feature>
<dbReference type="InterPro" id="IPR011047">
    <property type="entry name" value="Quinoprotein_ADH-like_sf"/>
</dbReference>
<evidence type="ECO:0000259" key="10">
    <source>
        <dbReference type="PROSITE" id="PS51007"/>
    </source>
</evidence>
<sequence length="1005" mass="108307">MIRYASFVGCLIVAAALANADQSTQTTAVSYSRHIAPILRQNCLACHRDGQAEGGLSLEGAVGIGQGGDSGELIDLKQPSESLLLDRITDTDEIMPPDDNSVGAKRLSAEEVDLIRHWIEAGAKVDEKGADAMDWEPIAESIRTSLALAASPDAQFIAVGRANRVELIDQHSGMITGTLADQSLSPAGVADVDFIGAIAISPLGEHIATGGYKSVRIWRREKREMTPLDPSMPIAGQVVCAPDQQQVAFIDPVGDVQIWSRSNRQTVKVISPVQPAKLIDWSVQHEIAVIDHTKTLRFFQADDAAEIGSISLSGNVAMLERSVDGSSTVVVHTDGTLRLLRQKQPLKKSSAAAIKDATTAIYLNPTTLFVGTQAGTVHQIDLEADQVTQTFAVESLVTTLTVNDPYLFAGTDKGTVITLNLQDGTQVSVAKDDWQDRLYAQRLGRSLTQTEGHAKRLEGQTPKLQANLDREKKSLDEVTKAFSEAEEKLKQEVQKRIEVDQQLSAVSSEKKATEQFLTTSQADVEAYKRSIAGLDLQLASDTKALAPLKATADQANQAVSAAEAQVASAMKQLEQAKQQAAQAMQSLEKAKLNLKSKQQQQQEATTKLAALEKQRDESTKRAAEQKQKIDQLEKSLQERDKAVAGNKENLANRKQALESVKEAHQLAADRIPQHQRQVLVRSLQIEQLKRQIEALQTSGQSGHPVASIALLDSNRMSVLDAEGTLRDYAILSGQPTGPALKLRHDMSTNVAGKPAIVSSSNDSIWVTANTSLLSIDHPAAWRLHKMIGGLRSDVIPDRVTALAFSPDGESLAIGSGVPSRSGMVAIADVDTGSMMRRLPDVHSDAVLALAYSPAGDILASGSADKSIRLIDYRQSNIIKSLDGHTHHVLSLDWRQDGQTLASGGADKNIKLWDVQSGQQQRSIGVLSDEVSAVRFVGGDQAKLASVTLDGQLRVHQTSNGTQIKAAGSGELTYTMDVSADGETILTCGQSGTLRRWNTEDLSPRN</sequence>
<evidence type="ECO:0000256" key="7">
    <source>
        <dbReference type="SAM" id="Coils"/>
    </source>
</evidence>
<evidence type="ECO:0000256" key="2">
    <source>
        <dbReference type="ARBA" id="ARBA00022723"/>
    </source>
</evidence>
<keyword evidence="9" id="KW-0732">Signal</keyword>
<dbReference type="InterPro" id="IPR011429">
    <property type="entry name" value="Cyt_c_Planctomycete-type"/>
</dbReference>
<evidence type="ECO:0000256" key="1">
    <source>
        <dbReference type="ARBA" id="ARBA00022574"/>
    </source>
</evidence>
<feature type="signal peptide" evidence="9">
    <location>
        <begin position="1"/>
        <end position="20"/>
    </location>
</feature>
<dbReference type="SMART" id="SM00320">
    <property type="entry name" value="WD40"/>
    <property type="match status" value="5"/>
</dbReference>
<evidence type="ECO:0000313" key="12">
    <source>
        <dbReference type="Proteomes" id="UP001239462"/>
    </source>
</evidence>
<dbReference type="PROSITE" id="PS00678">
    <property type="entry name" value="WD_REPEATS_1"/>
    <property type="match status" value="1"/>
</dbReference>
<dbReference type="Proteomes" id="UP001239462">
    <property type="component" value="Unassembled WGS sequence"/>
</dbReference>
<feature type="chain" id="PRO_5045369508" evidence="9">
    <location>
        <begin position="21"/>
        <end position="1005"/>
    </location>
</feature>
<evidence type="ECO:0000256" key="5">
    <source>
        <dbReference type="PROSITE-ProRule" id="PRU00221"/>
    </source>
</evidence>
<comment type="caution">
    <text evidence="11">The sequence shown here is derived from an EMBL/GenBank/DDBJ whole genome shotgun (WGS) entry which is preliminary data.</text>
</comment>
<keyword evidence="7" id="KW-0175">Coiled coil</keyword>
<dbReference type="PANTHER" id="PTHR22847:SF637">
    <property type="entry name" value="WD REPEAT DOMAIN 5B"/>
    <property type="match status" value="1"/>
</dbReference>
<dbReference type="SUPFAM" id="SSF50998">
    <property type="entry name" value="Quinoprotein alcohol dehydrogenase-like"/>
    <property type="match status" value="1"/>
</dbReference>
<dbReference type="Pfam" id="PF07635">
    <property type="entry name" value="PSCyt1"/>
    <property type="match status" value="1"/>
</dbReference>
<keyword evidence="6" id="KW-0349">Heme</keyword>
<feature type="repeat" description="WD" evidence="5">
    <location>
        <begin position="839"/>
        <end position="880"/>
    </location>
</feature>
<feature type="compositionally biased region" description="Basic and acidic residues" evidence="8">
    <location>
        <begin position="610"/>
        <end position="632"/>
    </location>
</feature>
<evidence type="ECO:0000313" key="11">
    <source>
        <dbReference type="EMBL" id="MDM4017186.1"/>
    </source>
</evidence>
<dbReference type="Gene3D" id="2.130.10.10">
    <property type="entry name" value="YVTN repeat-like/Quinoprotein amine dehydrogenase"/>
    <property type="match status" value="3"/>
</dbReference>
<organism evidence="11 12">
    <name type="scientific">Roseiconus lacunae</name>
    <dbReference type="NCBI Taxonomy" id="2605694"/>
    <lineage>
        <taxon>Bacteria</taxon>
        <taxon>Pseudomonadati</taxon>
        <taxon>Planctomycetota</taxon>
        <taxon>Planctomycetia</taxon>
        <taxon>Pirellulales</taxon>
        <taxon>Pirellulaceae</taxon>
        <taxon>Roseiconus</taxon>
    </lineage>
</organism>
<dbReference type="Pfam" id="PF00400">
    <property type="entry name" value="WD40"/>
    <property type="match status" value="2"/>
</dbReference>
<evidence type="ECO:0000256" key="6">
    <source>
        <dbReference type="PROSITE-ProRule" id="PRU00433"/>
    </source>
</evidence>
<feature type="domain" description="Cytochrome c" evidence="10">
    <location>
        <begin position="30"/>
        <end position="123"/>
    </location>
</feature>
<dbReference type="InterPro" id="IPR019775">
    <property type="entry name" value="WD40_repeat_CS"/>
</dbReference>
<dbReference type="SUPFAM" id="SSF50978">
    <property type="entry name" value="WD40 repeat-like"/>
    <property type="match status" value="1"/>
</dbReference>
<evidence type="ECO:0000256" key="8">
    <source>
        <dbReference type="SAM" id="MobiDB-lite"/>
    </source>
</evidence>
<reference evidence="11 12" key="1">
    <citation type="submission" date="2023-06" db="EMBL/GenBank/DDBJ databases">
        <title>Roseiconus lacunae JC819 isolated from Gulf of Mannar region, Tamil Nadu.</title>
        <authorList>
            <person name="Pk S."/>
            <person name="Ch S."/>
            <person name="Ch V.R."/>
        </authorList>
    </citation>
    <scope>NUCLEOTIDE SEQUENCE [LARGE SCALE GENOMIC DNA]</scope>
    <source>
        <strain evidence="11 12">JC819</strain>
    </source>
</reference>
<dbReference type="InterPro" id="IPR036322">
    <property type="entry name" value="WD40_repeat_dom_sf"/>
</dbReference>
<keyword evidence="1 5" id="KW-0853">WD repeat</keyword>
<gene>
    <name evidence="11" type="ORF">QTN89_17200</name>
</gene>
<dbReference type="InterPro" id="IPR009056">
    <property type="entry name" value="Cyt_c-like_dom"/>
</dbReference>
<dbReference type="PROSITE" id="PS50294">
    <property type="entry name" value="WD_REPEATS_REGION"/>
    <property type="match status" value="2"/>
</dbReference>
<dbReference type="InterPro" id="IPR015943">
    <property type="entry name" value="WD40/YVTN_repeat-like_dom_sf"/>
</dbReference>
<proteinExistence type="predicted"/>
<keyword evidence="4 6" id="KW-0408">Iron</keyword>
<dbReference type="PROSITE" id="PS51007">
    <property type="entry name" value="CYTC"/>
    <property type="match status" value="1"/>
</dbReference>